<name>A0A183IS27_9BILA</name>
<proteinExistence type="predicted"/>
<dbReference type="Proteomes" id="UP000270296">
    <property type="component" value="Unassembled WGS sequence"/>
</dbReference>
<sequence>MLIDYPFFRLGYDESEAHKSLRGGSTASRSRKRGSALMGARVASPAVGNMNAQGSDWHGAVNVPKSWFSGDVLSGSLGTAQSRTKRIYANLNPWI</sequence>
<gene>
    <name evidence="1" type="ORF">SBAD_LOCUS6424</name>
</gene>
<dbReference type="WBParaSite" id="SBAD_0000667101-mRNA-1">
    <property type="protein sequence ID" value="SBAD_0000667101-mRNA-1"/>
    <property type="gene ID" value="SBAD_0000667101"/>
</dbReference>
<evidence type="ECO:0000313" key="2">
    <source>
        <dbReference type="Proteomes" id="UP000270296"/>
    </source>
</evidence>
<accession>A0A183IS27</accession>
<evidence type="ECO:0000313" key="1">
    <source>
        <dbReference type="EMBL" id="VDP09996.1"/>
    </source>
</evidence>
<dbReference type="EMBL" id="UZAM01009745">
    <property type="protein sequence ID" value="VDP09996.1"/>
    <property type="molecule type" value="Genomic_DNA"/>
</dbReference>
<dbReference type="AlphaFoldDB" id="A0A183IS27"/>
<keyword evidence="2" id="KW-1185">Reference proteome</keyword>
<evidence type="ECO:0000313" key="3">
    <source>
        <dbReference type="WBParaSite" id="SBAD_0000667101-mRNA-1"/>
    </source>
</evidence>
<reference evidence="3" key="1">
    <citation type="submission" date="2016-06" db="UniProtKB">
        <authorList>
            <consortium name="WormBaseParasite"/>
        </authorList>
    </citation>
    <scope>IDENTIFICATION</scope>
</reference>
<organism evidence="3">
    <name type="scientific">Soboliphyme baturini</name>
    <dbReference type="NCBI Taxonomy" id="241478"/>
    <lineage>
        <taxon>Eukaryota</taxon>
        <taxon>Metazoa</taxon>
        <taxon>Ecdysozoa</taxon>
        <taxon>Nematoda</taxon>
        <taxon>Enoplea</taxon>
        <taxon>Dorylaimia</taxon>
        <taxon>Dioctophymatida</taxon>
        <taxon>Dioctophymatoidea</taxon>
        <taxon>Soboliphymatidae</taxon>
        <taxon>Soboliphyme</taxon>
    </lineage>
</organism>
<protein>
    <submittedName>
        <fullName evidence="3">Maltoporin</fullName>
    </submittedName>
</protein>
<reference evidence="1 2" key="2">
    <citation type="submission" date="2018-11" db="EMBL/GenBank/DDBJ databases">
        <authorList>
            <consortium name="Pathogen Informatics"/>
        </authorList>
    </citation>
    <scope>NUCLEOTIDE SEQUENCE [LARGE SCALE GENOMIC DNA]</scope>
</reference>